<dbReference type="GO" id="GO:0005524">
    <property type="term" value="F:ATP binding"/>
    <property type="evidence" value="ECO:0007669"/>
    <property type="project" value="UniProtKB-KW"/>
</dbReference>
<reference evidence="7" key="1">
    <citation type="journal article" date="2020" name="mSystems">
        <title>Genome- and Community-Level Interaction Insights into Carbon Utilization and Element Cycling Functions of Hydrothermarchaeota in Hydrothermal Sediment.</title>
        <authorList>
            <person name="Zhou Z."/>
            <person name="Liu Y."/>
            <person name="Xu W."/>
            <person name="Pan J."/>
            <person name="Luo Z.H."/>
            <person name="Li M."/>
        </authorList>
    </citation>
    <scope>NUCLEOTIDE SEQUENCE [LARGE SCALE GENOMIC DNA]</scope>
    <source>
        <strain evidence="7">SpSt-1219</strain>
    </source>
</reference>
<dbReference type="GO" id="GO:0050567">
    <property type="term" value="F:glutaminyl-tRNA synthase (glutamine-hydrolyzing) activity"/>
    <property type="evidence" value="ECO:0007669"/>
    <property type="project" value="UniProtKB-UniRule"/>
</dbReference>
<evidence type="ECO:0000259" key="6">
    <source>
        <dbReference type="Pfam" id="PF01425"/>
    </source>
</evidence>
<evidence type="ECO:0000256" key="4">
    <source>
        <dbReference type="ARBA" id="ARBA00022917"/>
    </source>
</evidence>
<proteinExistence type="inferred from homology"/>
<organism evidence="7">
    <name type="scientific">candidate division WWE3 bacterium</name>
    <dbReference type="NCBI Taxonomy" id="2053526"/>
    <lineage>
        <taxon>Bacteria</taxon>
        <taxon>Katanobacteria</taxon>
    </lineage>
</organism>
<dbReference type="GO" id="GO:0006412">
    <property type="term" value="P:translation"/>
    <property type="evidence" value="ECO:0007669"/>
    <property type="project" value="UniProtKB-UniRule"/>
</dbReference>
<dbReference type="Pfam" id="PF01425">
    <property type="entry name" value="Amidase"/>
    <property type="match status" value="1"/>
</dbReference>
<evidence type="ECO:0000313" key="7">
    <source>
        <dbReference type="EMBL" id="HDQ88812.1"/>
    </source>
</evidence>
<dbReference type="InterPro" id="IPR036928">
    <property type="entry name" value="AS_sf"/>
</dbReference>
<feature type="active site" description="Charge relay system" evidence="5">
    <location>
        <position position="83"/>
    </location>
</feature>
<evidence type="ECO:0000256" key="3">
    <source>
        <dbReference type="ARBA" id="ARBA00022840"/>
    </source>
</evidence>
<keyword evidence="3 5" id="KW-0067">ATP-binding</keyword>
<comment type="caution">
    <text evidence="7">The sequence shown here is derived from an EMBL/GenBank/DDBJ whole genome shotgun (WGS) entry which is preliminary data.</text>
</comment>
<comment type="function">
    <text evidence="5">Allows the formation of correctly charged Gln-tRNA(Gln) through the transamidation of misacylated Glu-tRNA(Gln) in organisms which lack glutaminyl-tRNA synthetase. The reaction takes place in the presence of glutamine and ATP through an activated gamma-phospho-Glu-tRNA(Gln).</text>
</comment>
<dbReference type="GO" id="GO:0030956">
    <property type="term" value="C:glutamyl-tRNA(Gln) amidotransferase complex"/>
    <property type="evidence" value="ECO:0007669"/>
    <property type="project" value="InterPro"/>
</dbReference>
<dbReference type="EC" id="6.3.5.7" evidence="5"/>
<dbReference type="SUPFAM" id="SSF75304">
    <property type="entry name" value="Amidase signature (AS) enzymes"/>
    <property type="match status" value="1"/>
</dbReference>
<feature type="active site" description="Charge relay system" evidence="5">
    <location>
        <position position="158"/>
    </location>
</feature>
<dbReference type="Gene3D" id="3.90.1300.10">
    <property type="entry name" value="Amidase signature (AS) domain"/>
    <property type="match status" value="1"/>
</dbReference>
<feature type="domain" description="Amidase" evidence="6">
    <location>
        <begin position="24"/>
        <end position="455"/>
    </location>
</feature>
<dbReference type="InterPro" id="IPR000120">
    <property type="entry name" value="Amidase"/>
</dbReference>
<comment type="catalytic activity">
    <reaction evidence="5">
        <text>L-glutamyl-tRNA(Gln) + L-glutamine + ATP + H2O = L-glutaminyl-tRNA(Gln) + L-glutamate + ADP + phosphate + H(+)</text>
        <dbReference type="Rhea" id="RHEA:17521"/>
        <dbReference type="Rhea" id="RHEA-COMP:9681"/>
        <dbReference type="Rhea" id="RHEA-COMP:9684"/>
        <dbReference type="ChEBI" id="CHEBI:15377"/>
        <dbReference type="ChEBI" id="CHEBI:15378"/>
        <dbReference type="ChEBI" id="CHEBI:29985"/>
        <dbReference type="ChEBI" id="CHEBI:30616"/>
        <dbReference type="ChEBI" id="CHEBI:43474"/>
        <dbReference type="ChEBI" id="CHEBI:58359"/>
        <dbReference type="ChEBI" id="CHEBI:78520"/>
        <dbReference type="ChEBI" id="CHEBI:78521"/>
        <dbReference type="ChEBI" id="CHEBI:456216"/>
        <dbReference type="EC" id="6.3.5.7"/>
    </reaction>
</comment>
<dbReference type="Proteomes" id="UP000886066">
    <property type="component" value="Unassembled WGS sequence"/>
</dbReference>
<dbReference type="InterPro" id="IPR004412">
    <property type="entry name" value="GatA"/>
</dbReference>
<feature type="active site" description="Acyl-ester intermediate" evidence="5">
    <location>
        <position position="182"/>
    </location>
</feature>
<sequence length="474" mass="51487">MNLNELTVTEAKKGLMERKFSSEELTKACLAKISQVDGEIKAFITVLEESALQEARFVDEKISNEGKKAFENQQLLGIPYACKDNFCTKGIKTTAGSKVLENFISPYESTVTSRLKEAGAILLGKTNMDAFAHGSSTEESDFFTTRNPWDVSKIPGGSSGGSAAAVIADMCLFSIGSETGGSIRGPASWCGVTGLKPSYGRVSRYGVVAMASSTDSPGPIAKTTQDSALILEVLAGKDPCDATTSPLPAEKYSSELQSNIKGLKVGKPKQYFDLDLQPEVRKATEEFLEFLEKSGAEIIEIDLMDPKYSIAVYTVLQRAEVSSNLGRLDGIRYGNDRTSFGFEAKKRMMLGAYTLSAGYYDAYYSKAQKVRTLIIEDFNKAFSQVDVIVGPTMPCVALKIGESATNPMFGEMMDVLTEPSTIAGLCGITIPVGFSQNLPVGAQIIGDRFKEAQILQVANFYQQNTKFHLERPKK</sequence>
<dbReference type="PANTHER" id="PTHR11895">
    <property type="entry name" value="TRANSAMIDASE"/>
    <property type="match status" value="1"/>
</dbReference>
<dbReference type="NCBIfam" id="TIGR00132">
    <property type="entry name" value="gatA"/>
    <property type="match status" value="1"/>
</dbReference>
<comment type="similarity">
    <text evidence="5">Belongs to the amidase family. GatA subfamily.</text>
</comment>
<dbReference type="PANTHER" id="PTHR11895:SF151">
    <property type="entry name" value="GLUTAMYL-TRNA(GLN) AMIDOTRANSFERASE SUBUNIT A"/>
    <property type="match status" value="1"/>
</dbReference>
<keyword evidence="2 5" id="KW-0547">Nucleotide-binding</keyword>
<name>A0A7C1HHN9_UNCKA</name>
<accession>A0A7C1HHN9</accession>
<dbReference type="HAMAP" id="MF_00120">
    <property type="entry name" value="GatA"/>
    <property type="match status" value="1"/>
</dbReference>
<evidence type="ECO:0000256" key="1">
    <source>
        <dbReference type="ARBA" id="ARBA00022598"/>
    </source>
</evidence>
<protein>
    <recommendedName>
        <fullName evidence="5">Glutamyl-tRNA(Gln) amidotransferase subunit A</fullName>
        <shortName evidence="5">Glu-ADT subunit A</shortName>
        <ecNumber evidence="5">6.3.5.7</ecNumber>
    </recommendedName>
</protein>
<dbReference type="EMBL" id="DSDM01000091">
    <property type="protein sequence ID" value="HDQ88812.1"/>
    <property type="molecule type" value="Genomic_DNA"/>
</dbReference>
<dbReference type="InterPro" id="IPR023631">
    <property type="entry name" value="Amidase_dom"/>
</dbReference>
<keyword evidence="1 5" id="KW-0436">Ligase</keyword>
<evidence type="ECO:0000256" key="2">
    <source>
        <dbReference type="ARBA" id="ARBA00022741"/>
    </source>
</evidence>
<dbReference type="AlphaFoldDB" id="A0A7C1HHN9"/>
<gene>
    <name evidence="5 7" type="primary">gatA</name>
    <name evidence="7" type="ORF">ENN92_01540</name>
</gene>
<keyword evidence="4 5" id="KW-0648">Protein biosynthesis</keyword>
<evidence type="ECO:0000256" key="5">
    <source>
        <dbReference type="HAMAP-Rule" id="MF_00120"/>
    </source>
</evidence>
<comment type="subunit">
    <text evidence="5">Heterotrimer of A, B and C subunits.</text>
</comment>